<accession>D2XZW7</accession>
<dbReference type="PANTHER" id="PTHR46599">
    <property type="entry name" value="PIGGYBAC TRANSPOSABLE ELEMENT-DERIVED PROTEIN 4"/>
    <property type="match status" value="1"/>
</dbReference>
<dbReference type="Pfam" id="PF13843">
    <property type="entry name" value="DDE_Tnp_1_7"/>
    <property type="match status" value="1"/>
</dbReference>
<dbReference type="AlphaFoldDB" id="D2XZW7"/>
<sequence length="628" mass="72356">MDLRKQDEKIRQWLEQDIEEDSKGESDNSSSETEDIVEMEVHKNTSSESEVSSESDYEPVCPSKRQRTQIIESEESDNSESIRPSRRQTSRVIDSDETDEDVMSSTPQNIPRNPNVIQPSSRFLYGKNKHKWSSAAKPSSVRTSRRNIIHFIPGPKERAREVSEPIDIFSLFISEDMLQQVVTFTNAEMLIRKNKYKTETFTVSPTNLEEIRALLGLLFNAAAMKSNHLPTRMLFNTHRSGTIFKACMSAERLNFLIKCLRFDDKLTRNVRQRDDRFAPIRDLWQALISNFQKWYTPGSYITVDEQLVGFRGRCSFRMYIPNKPNKYGIKLVMAADVNSKYIVNAIPYLGKGTDPQNQPLATFFIKEITSTLHGTNRNITMDNWFTSVPLANELLMAPYNLTLVGTLRSNKREIPEKLKNSKSRAIGTSMFCYDGDKTLVSYKAKSNKVVFILSTIHDQPDINQETGKPEMIHFYNSTKGAVDTVDQMCSSISTNRKTQRWPLCVFYNMLNLSIINAYVVYVYNNVRNNKKPMSRRDFVIKLGDQLMEPWLRQRLQTVTLRRDIKVMIQDILGESSDLEAPVPSVSNVRKIYYLCPSKARRMTKHRCIKCKQAICGPHNIDICSRCIE</sequence>
<feature type="domain" description="PiggyBac transposable element-derived protein" evidence="3">
    <location>
        <begin position="165"/>
        <end position="518"/>
    </location>
</feature>
<feature type="compositionally biased region" description="Polar residues" evidence="1">
    <location>
        <begin position="103"/>
        <end position="117"/>
    </location>
</feature>
<evidence type="ECO:0000313" key="4">
    <source>
        <dbReference type="EMBL" id="ADB45159.1"/>
    </source>
</evidence>
<keyword evidence="2" id="KW-0812">Transmembrane</keyword>
<evidence type="ECO:0000256" key="2">
    <source>
        <dbReference type="SAM" id="Phobius"/>
    </source>
</evidence>
<dbReference type="OrthoDB" id="6770266at2759"/>
<name>D2XZW7_PECGO</name>
<feature type="transmembrane region" description="Helical" evidence="2">
    <location>
        <begin position="505"/>
        <end position="526"/>
    </location>
</feature>
<evidence type="ECO:0000259" key="3">
    <source>
        <dbReference type="Pfam" id="PF13843"/>
    </source>
</evidence>
<feature type="compositionally biased region" description="Basic and acidic residues" evidence="1">
    <location>
        <begin position="1"/>
        <end position="14"/>
    </location>
</feature>
<feature type="region of interest" description="Disordered" evidence="1">
    <location>
        <begin position="1"/>
        <end position="117"/>
    </location>
</feature>
<protein>
    <submittedName>
        <fullName evidence="4">Transposase</fullName>
    </submittedName>
</protein>
<keyword evidence="2" id="KW-1133">Transmembrane helix</keyword>
<evidence type="ECO:0000256" key="1">
    <source>
        <dbReference type="SAM" id="MobiDB-lite"/>
    </source>
</evidence>
<organism evidence="4">
    <name type="scientific">Pectinophora gossypiella</name>
    <name type="common">Cotton pink bollworm</name>
    <name type="synonym">Depressaria gossypiella</name>
    <dbReference type="NCBI Taxonomy" id="13191"/>
    <lineage>
        <taxon>Eukaryota</taxon>
        <taxon>Metazoa</taxon>
        <taxon>Ecdysozoa</taxon>
        <taxon>Arthropoda</taxon>
        <taxon>Hexapoda</taxon>
        <taxon>Insecta</taxon>
        <taxon>Pterygota</taxon>
        <taxon>Neoptera</taxon>
        <taxon>Endopterygota</taxon>
        <taxon>Lepidoptera</taxon>
        <taxon>Glossata</taxon>
        <taxon>Ditrysia</taxon>
        <taxon>Gelechioidea</taxon>
        <taxon>Gelechiidae</taxon>
        <taxon>Apatetrinae</taxon>
        <taxon>Pectinophora</taxon>
    </lineage>
</organism>
<reference evidence="4" key="1">
    <citation type="journal article" date="2009" name="Insect Mol. Biol.">
        <title>PiggyBac-like elements in the pink bollworm, Pectinophora gossypiella.</title>
        <authorList>
            <person name="Wang J."/>
            <person name="Miller E.D."/>
            <person name="Simmons G.S."/>
            <person name="Miller T.A."/>
            <person name="Tabashnik B.E."/>
            <person name="Park Y."/>
        </authorList>
    </citation>
    <scope>NUCLEOTIDE SEQUENCE</scope>
</reference>
<proteinExistence type="predicted"/>
<keyword evidence="2" id="KW-0472">Membrane</keyword>
<dbReference type="PANTHER" id="PTHR46599:SF6">
    <property type="entry name" value="DUAL SPECIFICITY PHOSPHATASE 26"/>
    <property type="match status" value="1"/>
</dbReference>
<dbReference type="EMBL" id="GU270322">
    <property type="protein sequence ID" value="ADB45159.1"/>
    <property type="molecule type" value="Genomic_DNA"/>
</dbReference>
<dbReference type="InterPro" id="IPR029526">
    <property type="entry name" value="PGBD"/>
</dbReference>